<dbReference type="Proteomes" id="UP000186817">
    <property type="component" value="Unassembled WGS sequence"/>
</dbReference>
<proteinExistence type="predicted"/>
<evidence type="ECO:0000313" key="2">
    <source>
        <dbReference type="Proteomes" id="UP000186817"/>
    </source>
</evidence>
<dbReference type="OrthoDB" id="410280at2759"/>
<organism evidence="1 2">
    <name type="scientific">Symbiodinium microadriaticum</name>
    <name type="common">Dinoflagellate</name>
    <name type="synonym">Zooxanthella microadriatica</name>
    <dbReference type="NCBI Taxonomy" id="2951"/>
    <lineage>
        <taxon>Eukaryota</taxon>
        <taxon>Sar</taxon>
        <taxon>Alveolata</taxon>
        <taxon>Dinophyceae</taxon>
        <taxon>Suessiales</taxon>
        <taxon>Symbiodiniaceae</taxon>
        <taxon>Symbiodinium</taxon>
    </lineage>
</organism>
<sequence>MASLWLRYVDLHGEEWIASQIYLQEVQLRQMVQDMGILQQRHNSLQMQISALMRNQRLLFQQLAQKSSPNKFRSTPMIIDLDELDACPKGIRAKPSTIGRCVTAHIVGARWIRRRSPLHLATLLWRLQHLRGDPHLTELHYAVATNAELGKMVEDLTGRRPPPRTSKTTLVSRIERASLGDMRKSSSAQVSEKAPKRGCRASISKGQLAQMRSVLKSEAPSLALRHSHKDLEKMWNRMGMIAMYPKMTGKETLISRMKATPKAEYSWGSFAPDTIVTTEDQDVDS</sequence>
<name>A0A1Q9EJR1_SYMMI</name>
<keyword evidence="2" id="KW-1185">Reference proteome</keyword>
<reference evidence="1 2" key="1">
    <citation type="submission" date="2016-02" db="EMBL/GenBank/DDBJ databases">
        <title>Genome analysis of coral dinoflagellate symbionts highlights evolutionary adaptations to a symbiotic lifestyle.</title>
        <authorList>
            <person name="Aranda M."/>
            <person name="Li Y."/>
            <person name="Liew Y.J."/>
            <person name="Baumgarten S."/>
            <person name="Simakov O."/>
            <person name="Wilson M."/>
            <person name="Piel J."/>
            <person name="Ashoor H."/>
            <person name="Bougouffa S."/>
            <person name="Bajic V.B."/>
            <person name="Ryu T."/>
            <person name="Ravasi T."/>
            <person name="Bayer T."/>
            <person name="Micklem G."/>
            <person name="Kim H."/>
            <person name="Bhak J."/>
            <person name="Lajeunesse T.C."/>
            <person name="Voolstra C.R."/>
        </authorList>
    </citation>
    <scope>NUCLEOTIDE SEQUENCE [LARGE SCALE GENOMIC DNA]</scope>
    <source>
        <strain evidence="1 2">CCMP2467</strain>
    </source>
</reference>
<gene>
    <name evidence="1" type="ORF">AK812_SmicGene8892</name>
</gene>
<accession>A0A1Q9EJR1</accession>
<comment type="caution">
    <text evidence="1">The sequence shown here is derived from an EMBL/GenBank/DDBJ whole genome shotgun (WGS) entry which is preliminary data.</text>
</comment>
<dbReference type="EMBL" id="LSRX01000133">
    <property type="protein sequence ID" value="OLQ07683.1"/>
    <property type="molecule type" value="Genomic_DNA"/>
</dbReference>
<evidence type="ECO:0000313" key="1">
    <source>
        <dbReference type="EMBL" id="OLQ07683.1"/>
    </source>
</evidence>
<protein>
    <submittedName>
        <fullName evidence="1">Uncharacterized protein</fullName>
    </submittedName>
</protein>
<dbReference type="AlphaFoldDB" id="A0A1Q9EJR1"/>